<dbReference type="EMBL" id="JARJLG010000021">
    <property type="protein sequence ID" value="KAJ7771419.1"/>
    <property type="molecule type" value="Genomic_DNA"/>
</dbReference>
<sequence>MTGVFIAHTHNPTSAVRLEEAARESVARLVSLPHAGPILAAEHWMHVWCRAQARSVQCCGQCGGQWKGTDTAARSTKVAGVGVEAAKRGVSTKQSKRYHRTRVRSLSAGEPHLCSRRGRAQLQRQHEGACRGTLKRAASRGHHIHVTLHYCPGASSLEVVPDVNVTEGTGVAVGGVHRGTLGCAHRGQQGSGRWRGGAHSGRYMANGHGGPWGVHEEQQGHCTVRGNGWGAHKEQQGGSAKTVCAPRTAGAVGIETAGADSRTGIRPPPSTEMVDTASPPTGADGAVVLGAQGAQGSTEKPLQHALLQATRPQPSPSPPPCGAGRTSGDMVPVS</sequence>
<comment type="caution">
    <text evidence="2">The sequence shown here is derived from an EMBL/GenBank/DDBJ whole genome shotgun (WGS) entry which is preliminary data.</text>
</comment>
<feature type="compositionally biased region" description="Low complexity" evidence="1">
    <location>
        <begin position="282"/>
        <end position="296"/>
    </location>
</feature>
<dbReference type="AlphaFoldDB" id="A0AAD7JXC6"/>
<evidence type="ECO:0000313" key="3">
    <source>
        <dbReference type="Proteomes" id="UP001215280"/>
    </source>
</evidence>
<protein>
    <submittedName>
        <fullName evidence="2">Uncharacterized protein</fullName>
    </submittedName>
</protein>
<gene>
    <name evidence="2" type="ORF">DFH07DRAFT_768370</name>
</gene>
<evidence type="ECO:0000313" key="2">
    <source>
        <dbReference type="EMBL" id="KAJ7771419.1"/>
    </source>
</evidence>
<proteinExistence type="predicted"/>
<evidence type="ECO:0000256" key="1">
    <source>
        <dbReference type="SAM" id="MobiDB-lite"/>
    </source>
</evidence>
<reference evidence="2" key="1">
    <citation type="submission" date="2023-03" db="EMBL/GenBank/DDBJ databases">
        <title>Massive genome expansion in bonnet fungi (Mycena s.s.) driven by repeated elements and novel gene families across ecological guilds.</title>
        <authorList>
            <consortium name="Lawrence Berkeley National Laboratory"/>
            <person name="Harder C.B."/>
            <person name="Miyauchi S."/>
            <person name="Viragh M."/>
            <person name="Kuo A."/>
            <person name="Thoen E."/>
            <person name="Andreopoulos B."/>
            <person name="Lu D."/>
            <person name="Skrede I."/>
            <person name="Drula E."/>
            <person name="Henrissat B."/>
            <person name="Morin E."/>
            <person name="Kohler A."/>
            <person name="Barry K."/>
            <person name="LaButti K."/>
            <person name="Morin E."/>
            <person name="Salamov A."/>
            <person name="Lipzen A."/>
            <person name="Mereny Z."/>
            <person name="Hegedus B."/>
            <person name="Baldrian P."/>
            <person name="Stursova M."/>
            <person name="Weitz H."/>
            <person name="Taylor A."/>
            <person name="Grigoriev I.V."/>
            <person name="Nagy L.G."/>
            <person name="Martin F."/>
            <person name="Kauserud H."/>
        </authorList>
    </citation>
    <scope>NUCLEOTIDE SEQUENCE</scope>
    <source>
        <strain evidence="2">CBHHK188m</strain>
    </source>
</reference>
<feature type="region of interest" description="Disordered" evidence="1">
    <location>
        <begin position="254"/>
        <end position="334"/>
    </location>
</feature>
<name>A0AAD7JXC6_9AGAR</name>
<keyword evidence="3" id="KW-1185">Reference proteome</keyword>
<dbReference type="Proteomes" id="UP001215280">
    <property type="component" value="Unassembled WGS sequence"/>
</dbReference>
<accession>A0AAD7JXC6</accession>
<organism evidence="2 3">
    <name type="scientific">Mycena maculata</name>
    <dbReference type="NCBI Taxonomy" id="230809"/>
    <lineage>
        <taxon>Eukaryota</taxon>
        <taxon>Fungi</taxon>
        <taxon>Dikarya</taxon>
        <taxon>Basidiomycota</taxon>
        <taxon>Agaricomycotina</taxon>
        <taxon>Agaricomycetes</taxon>
        <taxon>Agaricomycetidae</taxon>
        <taxon>Agaricales</taxon>
        <taxon>Marasmiineae</taxon>
        <taxon>Mycenaceae</taxon>
        <taxon>Mycena</taxon>
    </lineage>
</organism>